<keyword evidence="2" id="KW-0732">Signal</keyword>
<feature type="signal peptide" evidence="2">
    <location>
        <begin position="1"/>
        <end position="16"/>
    </location>
</feature>
<gene>
    <name evidence="3" type="ORF">EEDITHA_LOCUS9454</name>
</gene>
<comment type="caution">
    <text evidence="3">The sequence shown here is derived from an EMBL/GenBank/DDBJ whole genome shotgun (WGS) entry which is preliminary data.</text>
</comment>
<keyword evidence="4" id="KW-1185">Reference proteome</keyword>
<organism evidence="3 4">
    <name type="scientific">Euphydryas editha</name>
    <name type="common">Edith's checkerspot</name>
    <dbReference type="NCBI Taxonomy" id="104508"/>
    <lineage>
        <taxon>Eukaryota</taxon>
        <taxon>Metazoa</taxon>
        <taxon>Ecdysozoa</taxon>
        <taxon>Arthropoda</taxon>
        <taxon>Hexapoda</taxon>
        <taxon>Insecta</taxon>
        <taxon>Pterygota</taxon>
        <taxon>Neoptera</taxon>
        <taxon>Endopterygota</taxon>
        <taxon>Lepidoptera</taxon>
        <taxon>Glossata</taxon>
        <taxon>Ditrysia</taxon>
        <taxon>Papilionoidea</taxon>
        <taxon>Nymphalidae</taxon>
        <taxon>Nymphalinae</taxon>
        <taxon>Euphydryas</taxon>
    </lineage>
</organism>
<evidence type="ECO:0000256" key="1">
    <source>
        <dbReference type="SAM" id="MobiDB-lite"/>
    </source>
</evidence>
<feature type="region of interest" description="Disordered" evidence="1">
    <location>
        <begin position="194"/>
        <end position="224"/>
    </location>
</feature>
<dbReference type="EMBL" id="CAKOGL010000013">
    <property type="protein sequence ID" value="CAH2093827.1"/>
    <property type="molecule type" value="Genomic_DNA"/>
</dbReference>
<feature type="chain" id="PRO_5043661791" evidence="2">
    <location>
        <begin position="17"/>
        <end position="224"/>
    </location>
</feature>
<evidence type="ECO:0000313" key="3">
    <source>
        <dbReference type="EMBL" id="CAH2093827.1"/>
    </source>
</evidence>
<sequence>MIFIYIVYLIVQQSQATNVIEDLKTDNWTSCEEFLMNTTFDIQSVIDVDWKIFYFWNYEVERSYNIRFSLATPILVDRFKVALRDMDTSVNWTRAVLFMETSIDFSALYLTTNISGQFRIIPSFAFQMEKIPLLIFGLKIVKPGYLGIINCLHRFCYALAPVDKMPEENKINLAAEMLGFKGDFNRSYLTNEYDPPIIPSPYSEDDEDEDEQLEIENEEYALKN</sequence>
<dbReference type="Proteomes" id="UP001153954">
    <property type="component" value="Unassembled WGS sequence"/>
</dbReference>
<reference evidence="3" key="1">
    <citation type="submission" date="2022-03" db="EMBL/GenBank/DDBJ databases">
        <authorList>
            <person name="Tunstrom K."/>
        </authorList>
    </citation>
    <scope>NUCLEOTIDE SEQUENCE</scope>
</reference>
<feature type="compositionally biased region" description="Acidic residues" evidence="1">
    <location>
        <begin position="203"/>
        <end position="224"/>
    </location>
</feature>
<proteinExistence type="predicted"/>
<accession>A0AAU9U6T4</accession>
<evidence type="ECO:0000256" key="2">
    <source>
        <dbReference type="SAM" id="SignalP"/>
    </source>
</evidence>
<protein>
    <submittedName>
        <fullName evidence="3">Uncharacterized protein</fullName>
    </submittedName>
</protein>
<evidence type="ECO:0000313" key="4">
    <source>
        <dbReference type="Proteomes" id="UP001153954"/>
    </source>
</evidence>
<name>A0AAU9U6T4_EUPED</name>
<dbReference type="AlphaFoldDB" id="A0AAU9U6T4"/>